<gene>
    <name evidence="1" type="ORF">MCBMB27_03582</name>
    <name evidence="2" type="ORF">SAMN05192567_1194</name>
</gene>
<keyword evidence="3" id="KW-1185">Reference proteome</keyword>
<proteinExistence type="predicted"/>
<accession>A0AAE8L806</accession>
<organism evidence="2 4">
    <name type="scientific">Methylobacterium phyllosphaerae</name>
    <dbReference type="NCBI Taxonomy" id="418223"/>
    <lineage>
        <taxon>Bacteria</taxon>
        <taxon>Pseudomonadati</taxon>
        <taxon>Pseudomonadota</taxon>
        <taxon>Alphaproteobacteria</taxon>
        <taxon>Hyphomicrobiales</taxon>
        <taxon>Methylobacteriaceae</taxon>
        <taxon>Methylobacterium</taxon>
    </lineage>
</organism>
<evidence type="ECO:0000313" key="3">
    <source>
        <dbReference type="Proteomes" id="UP000185487"/>
    </source>
</evidence>
<protein>
    <submittedName>
        <fullName evidence="2">Uncharacterized protein</fullName>
    </submittedName>
</protein>
<dbReference type="EMBL" id="FOPK01000019">
    <property type="protein sequence ID" value="SFH28518.1"/>
    <property type="molecule type" value="Genomic_DNA"/>
</dbReference>
<dbReference type="EMBL" id="CP015367">
    <property type="protein sequence ID" value="APT32873.1"/>
    <property type="molecule type" value="Genomic_DNA"/>
</dbReference>
<sequence>MADVVSFPARRHSSCALSPYRAYRFAPDGSVRSTIPIEAASDADATERALCLSDGDRVELWSRARFIAHVGPLDGPIATSIALIEDEPSPEP</sequence>
<dbReference type="AlphaFoldDB" id="A0AAE8L806"/>
<dbReference type="KEGG" id="mphy:MCBMB27_03582"/>
<reference evidence="2 4" key="2">
    <citation type="submission" date="2016-10" db="EMBL/GenBank/DDBJ databases">
        <authorList>
            <person name="Varghese N."/>
            <person name="Submissions S."/>
        </authorList>
    </citation>
    <scope>NUCLEOTIDE SEQUENCE [LARGE SCALE GENOMIC DNA]</scope>
    <source>
        <strain evidence="2 4">CBMB27</strain>
    </source>
</reference>
<dbReference type="Proteomes" id="UP000185487">
    <property type="component" value="Chromosome"/>
</dbReference>
<dbReference type="RefSeq" id="WP_075380931.1">
    <property type="nucleotide sequence ID" value="NZ_CP015367.1"/>
</dbReference>
<evidence type="ECO:0000313" key="4">
    <source>
        <dbReference type="Proteomes" id="UP000199140"/>
    </source>
</evidence>
<dbReference type="Proteomes" id="UP000199140">
    <property type="component" value="Unassembled WGS sequence"/>
</dbReference>
<reference evidence="1 3" key="1">
    <citation type="submission" date="2016-04" db="EMBL/GenBank/DDBJ databases">
        <title>Complete genome sequencing and analysis of CBMB27, Methylobacterium phyllosphaerae isolated from leaf tissues of rice (Oryza sativa L.).</title>
        <authorList>
            <person name="Lee Y."/>
            <person name="Hwangbo K."/>
            <person name="Chung H."/>
            <person name="Yoo J."/>
            <person name="Kim K.Y."/>
            <person name="Sa T.M."/>
            <person name="Um Y."/>
            <person name="Madhaiyan M."/>
        </authorList>
    </citation>
    <scope>NUCLEOTIDE SEQUENCE [LARGE SCALE GENOMIC DNA]</scope>
    <source>
        <strain evidence="1 3">CBMB27</strain>
    </source>
</reference>
<name>A0AAE8L806_9HYPH</name>
<evidence type="ECO:0000313" key="1">
    <source>
        <dbReference type="EMBL" id="APT32873.1"/>
    </source>
</evidence>
<evidence type="ECO:0000313" key="2">
    <source>
        <dbReference type="EMBL" id="SFH28518.1"/>
    </source>
</evidence>